<evidence type="ECO:0000313" key="3">
    <source>
        <dbReference type="Proteomes" id="UP001586593"/>
    </source>
</evidence>
<evidence type="ECO:0000313" key="2">
    <source>
        <dbReference type="EMBL" id="KAL1845226.1"/>
    </source>
</evidence>
<reference evidence="2 3" key="1">
    <citation type="journal article" date="2024" name="Commun. Biol.">
        <title>Comparative genomic analysis of thermophilic fungi reveals convergent evolutionary adaptations and gene losses.</title>
        <authorList>
            <person name="Steindorff A.S."/>
            <person name="Aguilar-Pontes M.V."/>
            <person name="Robinson A.J."/>
            <person name="Andreopoulos B."/>
            <person name="LaButti K."/>
            <person name="Kuo A."/>
            <person name="Mondo S."/>
            <person name="Riley R."/>
            <person name="Otillar R."/>
            <person name="Haridas S."/>
            <person name="Lipzen A."/>
            <person name="Grimwood J."/>
            <person name="Schmutz J."/>
            <person name="Clum A."/>
            <person name="Reid I.D."/>
            <person name="Moisan M.C."/>
            <person name="Butler G."/>
            <person name="Nguyen T.T.M."/>
            <person name="Dewar K."/>
            <person name="Conant G."/>
            <person name="Drula E."/>
            <person name="Henrissat B."/>
            <person name="Hansel C."/>
            <person name="Singer S."/>
            <person name="Hutchinson M.I."/>
            <person name="de Vries R.P."/>
            <person name="Natvig D.O."/>
            <person name="Powell A.J."/>
            <person name="Tsang A."/>
            <person name="Grigoriev I.V."/>
        </authorList>
    </citation>
    <scope>NUCLEOTIDE SEQUENCE [LARGE SCALE GENOMIC DNA]</scope>
    <source>
        <strain evidence="2 3">ATCC 24622</strain>
    </source>
</reference>
<feature type="signal peptide" evidence="1">
    <location>
        <begin position="1"/>
        <end position="18"/>
    </location>
</feature>
<gene>
    <name evidence="2" type="ORF">VTK73DRAFT_852</name>
</gene>
<comment type="caution">
    <text evidence="2">The sequence shown here is derived from an EMBL/GenBank/DDBJ whole genome shotgun (WGS) entry which is preliminary data.</text>
</comment>
<keyword evidence="1" id="KW-0732">Signal</keyword>
<dbReference type="Proteomes" id="UP001586593">
    <property type="component" value="Unassembled WGS sequence"/>
</dbReference>
<sequence>MKLTSLLLSAAAVSLSTAKPVQKRQVGGVLICNGPDATGNCTHETYEMETCYNLTSPFFQNAATFAPDGEAFFCYPYIMPCGGLCTSPTGCTFGAVSFDYEHKYNLSAIGWDHYISSFECHLNSTTTPSPYRR</sequence>
<organism evidence="2 3">
    <name type="scientific">Phialemonium thermophilum</name>
    <dbReference type="NCBI Taxonomy" id="223376"/>
    <lineage>
        <taxon>Eukaryota</taxon>
        <taxon>Fungi</taxon>
        <taxon>Dikarya</taxon>
        <taxon>Ascomycota</taxon>
        <taxon>Pezizomycotina</taxon>
        <taxon>Sordariomycetes</taxon>
        <taxon>Sordariomycetidae</taxon>
        <taxon>Cephalothecales</taxon>
        <taxon>Cephalothecaceae</taxon>
        <taxon>Phialemonium</taxon>
    </lineage>
</organism>
<keyword evidence="3" id="KW-1185">Reference proteome</keyword>
<protein>
    <submittedName>
        <fullName evidence="2">Uncharacterized protein</fullName>
    </submittedName>
</protein>
<evidence type="ECO:0000256" key="1">
    <source>
        <dbReference type="SAM" id="SignalP"/>
    </source>
</evidence>
<accession>A0ABR3VU73</accession>
<feature type="chain" id="PRO_5045752804" evidence="1">
    <location>
        <begin position="19"/>
        <end position="133"/>
    </location>
</feature>
<dbReference type="EMBL" id="JAZHXJ010001189">
    <property type="protein sequence ID" value="KAL1845226.1"/>
    <property type="molecule type" value="Genomic_DNA"/>
</dbReference>
<name>A0ABR3VU73_9PEZI</name>
<proteinExistence type="predicted"/>